<name>A0A8X7T942_CANPA</name>
<organism evidence="2 3">
    <name type="scientific">Candida parapsilosis</name>
    <name type="common">Yeast</name>
    <dbReference type="NCBI Taxonomy" id="5480"/>
    <lineage>
        <taxon>Eukaryota</taxon>
        <taxon>Fungi</taxon>
        <taxon>Dikarya</taxon>
        <taxon>Ascomycota</taxon>
        <taxon>Saccharomycotina</taxon>
        <taxon>Pichiomycetes</taxon>
        <taxon>Debaryomycetaceae</taxon>
        <taxon>Candida/Lodderomyces clade</taxon>
        <taxon>Candida</taxon>
    </lineage>
</organism>
<dbReference type="Proteomes" id="UP000590412">
    <property type="component" value="Unassembled WGS sequence"/>
</dbReference>
<dbReference type="EMBL" id="JABWAB010000009">
    <property type="protein sequence ID" value="KAF6045550.1"/>
    <property type="molecule type" value="Genomic_DNA"/>
</dbReference>
<dbReference type="AlphaFoldDB" id="A0A8X7T942"/>
<evidence type="ECO:0000256" key="1">
    <source>
        <dbReference type="SAM" id="Phobius"/>
    </source>
</evidence>
<comment type="caution">
    <text evidence="2">The sequence shown here is derived from an EMBL/GenBank/DDBJ whole genome shotgun (WGS) entry which is preliminary data.</text>
</comment>
<gene>
    <name evidence="2" type="ORF">FOB60_005122</name>
</gene>
<keyword evidence="1" id="KW-0472">Membrane</keyword>
<protein>
    <submittedName>
        <fullName evidence="2">Uncharacterized protein</fullName>
    </submittedName>
</protein>
<accession>A0A8X7T942</accession>
<sequence>MGTNADDETLKILASIRINKSIDDFQSCYLAQQRESGYSERVLRDVLSLIFDISRRAVPDSVKLALVRLCLSPSVNVPIHVLLSILANLGPTQNCVHGAKHVASKKVPMTLQAEILKQIVKYIEYSASTIREYASIIFPILAKLMSFEYLRLHVSSLIKICFQSSTLTKFNSCRNKQTTGALHSATEWEYRWIRALHIQFPMDQNLRKLVEEFGAVSCANWSSSSFLKSKCGLPLFFLNGDTKRRKTHHVSSNGIQIQPRSHLSTSEFMKVEEATMKNELAISLCTDKLNIKDIDECLRITSFRDLNSFHHSLVNVLWQFRRLDNESFCMNSIDDFVLNKRDDTEWSLTFRERVNFIHLVKASVDKLQFMITNDGEKIEKCYYLHPTLYSHLSEKYLTEVLVLLDVESQANPQILNRIVPLLLGFTKFAPQARSTVARKILLLYRKFRAMAIVPNPSLTLPRAVVYFMLLHGDLNLLDAVCFHIAEEKKLHFKDDRLRRVQNSFTMDLVNMIWRERFFSFDVRRDSPHKALFLNPSLISKLYNSSFITIGLGEIGGILMGPAFAFIATKNLRRLEDEHNLDIRIEGPLTEENVTSMQADDRTQWLPLSRELIKLEILKVLDSRNYKGVCDMMFKSLKSLSDARDKWS</sequence>
<feature type="transmembrane region" description="Helical" evidence="1">
    <location>
        <begin position="546"/>
        <end position="567"/>
    </location>
</feature>
<reference evidence="2" key="1">
    <citation type="submission" date="2020-03" db="EMBL/GenBank/DDBJ databases">
        <title>FDA dAtabase for Regulatory Grade micrObial Sequences (FDA-ARGOS): Supporting development and validation of Infectious Disease Dx tests.</title>
        <authorList>
            <person name="Campos J."/>
            <person name="Goldberg B."/>
            <person name="Tallon L."/>
            <person name="Sadzewicz L."/>
            <person name="Vavikolanu K."/>
            <person name="Mehta A."/>
            <person name="Aluvathingal J."/>
            <person name="Nadendla S."/>
            <person name="Nandy P."/>
            <person name="Geyer C."/>
            <person name="Yan Y."/>
            <person name="Sichtig H."/>
        </authorList>
    </citation>
    <scope>NUCLEOTIDE SEQUENCE [LARGE SCALE GENOMIC DNA]</scope>
    <source>
        <strain evidence="2">FDAARGOS_652</strain>
    </source>
</reference>
<evidence type="ECO:0000313" key="3">
    <source>
        <dbReference type="Proteomes" id="UP000590412"/>
    </source>
</evidence>
<evidence type="ECO:0000313" key="2">
    <source>
        <dbReference type="EMBL" id="KAF6045550.1"/>
    </source>
</evidence>
<dbReference type="OrthoDB" id="6347512at2759"/>
<proteinExistence type="predicted"/>
<keyword evidence="1" id="KW-1133">Transmembrane helix</keyword>
<keyword evidence="1" id="KW-0812">Transmembrane</keyword>